<proteinExistence type="predicted"/>
<sequence length="206" mass="23693">MKINQQFQCEKCEEVFTDEGNCATHEANCCPEETRWCYKCGKTKTWNVKDDWAFTYQEQWHTVNLGRMGYGSSLDGCDVEFTICDDCLCGIVDTFAIEGQEKIHNSGSNADLPTDIWIREARGELSDEEYEEYGMYSPRQIKAYKERFPICDKVIIYEYADGSRGSHCCNFAFGDREGKADRNGHSKCFDCVSFKERTGEIEIEKA</sequence>
<gene>
    <name evidence="1" type="ORF">IAQ67_16265</name>
</gene>
<dbReference type="Proteomes" id="UP000516384">
    <property type="component" value="Chromosome"/>
</dbReference>
<accession>A0A7H0Y2Y9</accession>
<evidence type="ECO:0000313" key="2">
    <source>
        <dbReference type="Proteomes" id="UP000516384"/>
    </source>
</evidence>
<protein>
    <recommendedName>
        <fullName evidence="3">C2H2-type domain-containing protein</fullName>
    </recommendedName>
</protein>
<reference evidence="1 2" key="1">
    <citation type="submission" date="2020-09" db="EMBL/GenBank/DDBJ databases">
        <title>Characterization of Paenibacillus peoriae strain ZF390 with broad-spectrum antimicrobial activity as a potential biocontrol agent.</title>
        <authorList>
            <person name="Li L."/>
            <person name="Zhao Y."/>
            <person name="Li B."/>
            <person name="Xie X."/>
        </authorList>
    </citation>
    <scope>NUCLEOTIDE SEQUENCE [LARGE SCALE GENOMIC DNA]</scope>
    <source>
        <strain evidence="1 2">ZF390</strain>
    </source>
</reference>
<dbReference type="EMBL" id="CP061172">
    <property type="protein sequence ID" value="QNR65447.1"/>
    <property type="molecule type" value="Genomic_DNA"/>
</dbReference>
<evidence type="ECO:0000313" key="1">
    <source>
        <dbReference type="EMBL" id="QNR65447.1"/>
    </source>
</evidence>
<dbReference type="AlphaFoldDB" id="A0A7H0Y2Y9"/>
<evidence type="ECO:0008006" key="3">
    <source>
        <dbReference type="Google" id="ProtNLM"/>
    </source>
</evidence>
<dbReference type="RefSeq" id="WP_190297347.1">
    <property type="nucleotide sequence ID" value="NZ_CP061172.1"/>
</dbReference>
<organism evidence="1 2">
    <name type="scientific">Paenibacillus peoriae</name>
    <dbReference type="NCBI Taxonomy" id="59893"/>
    <lineage>
        <taxon>Bacteria</taxon>
        <taxon>Bacillati</taxon>
        <taxon>Bacillota</taxon>
        <taxon>Bacilli</taxon>
        <taxon>Bacillales</taxon>
        <taxon>Paenibacillaceae</taxon>
        <taxon>Paenibacillus</taxon>
    </lineage>
</organism>
<name>A0A7H0Y2Y9_9BACL</name>